<feature type="transmembrane region" description="Helical" evidence="1">
    <location>
        <begin position="12"/>
        <end position="36"/>
    </location>
</feature>
<keyword evidence="3" id="KW-1185">Reference proteome</keyword>
<dbReference type="Proteomes" id="UP000319671">
    <property type="component" value="Unassembled WGS sequence"/>
</dbReference>
<dbReference type="InterPro" id="IPR017516">
    <property type="entry name" value="AbrB_dup"/>
</dbReference>
<comment type="caution">
    <text evidence="2">The sequence shown here is derived from an EMBL/GenBank/DDBJ whole genome shotgun (WGS) entry which is preliminary data.</text>
</comment>
<dbReference type="Pfam" id="PF05145">
    <property type="entry name" value="AbrB"/>
    <property type="match status" value="1"/>
</dbReference>
<feature type="transmembrane region" description="Helical" evidence="1">
    <location>
        <begin position="194"/>
        <end position="212"/>
    </location>
</feature>
<dbReference type="GO" id="GO:0016020">
    <property type="term" value="C:membrane"/>
    <property type="evidence" value="ECO:0007669"/>
    <property type="project" value="InterPro"/>
</dbReference>
<feature type="transmembrane region" description="Helical" evidence="1">
    <location>
        <begin position="151"/>
        <end position="174"/>
    </location>
</feature>
<dbReference type="EMBL" id="VIVN01000001">
    <property type="protein sequence ID" value="TWE08251.1"/>
    <property type="molecule type" value="Genomic_DNA"/>
</dbReference>
<dbReference type="PANTHER" id="PTHR38457">
    <property type="entry name" value="REGULATOR ABRB-RELATED"/>
    <property type="match status" value="1"/>
</dbReference>
<keyword evidence="1" id="KW-1133">Transmembrane helix</keyword>
<gene>
    <name evidence="2" type="ORF">FB550_101268</name>
</gene>
<reference evidence="2 3" key="1">
    <citation type="submission" date="2019-06" db="EMBL/GenBank/DDBJ databases">
        <title>Sorghum-associated microbial communities from plants grown in Nebraska, USA.</title>
        <authorList>
            <person name="Schachtman D."/>
        </authorList>
    </citation>
    <scope>NUCLEOTIDE SEQUENCE [LARGE SCALE GENOMIC DNA]</scope>
    <source>
        <strain evidence="2 3">2482</strain>
    </source>
</reference>
<organism evidence="2 3">
    <name type="scientific">Neobacillus bataviensis</name>
    <dbReference type="NCBI Taxonomy" id="220685"/>
    <lineage>
        <taxon>Bacteria</taxon>
        <taxon>Bacillati</taxon>
        <taxon>Bacillota</taxon>
        <taxon>Bacilli</taxon>
        <taxon>Bacillales</taxon>
        <taxon>Bacillaceae</taxon>
        <taxon>Neobacillus</taxon>
    </lineage>
</organism>
<name>A0A561DY04_9BACI</name>
<dbReference type="PIRSF" id="PIRSF038991">
    <property type="entry name" value="Protein_AbrB"/>
    <property type="match status" value="1"/>
</dbReference>
<proteinExistence type="predicted"/>
<feature type="transmembrane region" description="Helical" evidence="1">
    <location>
        <begin position="91"/>
        <end position="112"/>
    </location>
</feature>
<dbReference type="AlphaFoldDB" id="A0A561DY04"/>
<dbReference type="InterPro" id="IPR007820">
    <property type="entry name" value="AbrB_fam"/>
</dbReference>
<protein>
    <recommendedName>
        <fullName evidence="4">AbrB family transcriptional regulator</fullName>
    </recommendedName>
</protein>
<evidence type="ECO:0000256" key="1">
    <source>
        <dbReference type="SAM" id="Phobius"/>
    </source>
</evidence>
<feature type="transmembrane region" description="Helical" evidence="1">
    <location>
        <begin position="276"/>
        <end position="301"/>
    </location>
</feature>
<evidence type="ECO:0000313" key="2">
    <source>
        <dbReference type="EMBL" id="TWE08251.1"/>
    </source>
</evidence>
<evidence type="ECO:0000313" key="3">
    <source>
        <dbReference type="Proteomes" id="UP000319671"/>
    </source>
</evidence>
<keyword evidence="1" id="KW-0472">Membrane</keyword>
<dbReference type="NCBIfam" id="TIGR03082">
    <property type="entry name" value="Gneg_AbrB_dup"/>
    <property type="match status" value="2"/>
</dbReference>
<feature type="transmembrane region" description="Helical" evidence="1">
    <location>
        <begin position="56"/>
        <end position="79"/>
    </location>
</feature>
<dbReference type="PANTHER" id="PTHR38457:SF1">
    <property type="entry name" value="REGULATOR ABRB-RELATED"/>
    <property type="match status" value="1"/>
</dbReference>
<feature type="transmembrane region" description="Helical" evidence="1">
    <location>
        <begin position="339"/>
        <end position="357"/>
    </location>
</feature>
<sequence>MKKSTMNLDHKLLRFSVTLITAFVGGLLFTVLHTPIPWLLGPMAAVLIGARFGKIAFYWPVGIRDTGLIIVGYSIGLSFTKDALLQIIAKLPSMLLMTTLLVFFCAGIAWVVSKLTGVDYPTVLTGSIPGGLSQMIIFAEEMKGIDITTVTFLQVARLMMIIFVVPFLILGPLFHHAGSGAAADVTDKAMQTSGPVFPNLILLAMICILCAFLARKLRFPTPNLLGPILGTAIAGISGLHGPILPPSILDVSQFMIGSYIGLLLKPEKLEHKAKVISLAFLSGLFMIVGAVGLGLLLIYFYHITPSTSLLSLAPGGMDQMAILAHEVNADLSMVTGYQLFRLFFIYFVVPPMLRLFFKVGSGKIKKHPA</sequence>
<dbReference type="GO" id="GO:0010468">
    <property type="term" value="P:regulation of gene expression"/>
    <property type="evidence" value="ECO:0007669"/>
    <property type="project" value="InterPro"/>
</dbReference>
<accession>A0A561DY04</accession>
<dbReference type="RefSeq" id="WP_261380532.1">
    <property type="nucleotide sequence ID" value="NZ_VIVN01000001.1"/>
</dbReference>
<evidence type="ECO:0008006" key="4">
    <source>
        <dbReference type="Google" id="ProtNLM"/>
    </source>
</evidence>
<keyword evidence="1" id="KW-0812">Transmembrane</keyword>